<name>A0A9P8CAA0_9HELO</name>
<dbReference type="CDD" id="cd10170">
    <property type="entry name" value="ASKHA_NBD_HSP70"/>
    <property type="match status" value="1"/>
</dbReference>
<dbReference type="PANTHER" id="PTHR42749:SF1">
    <property type="entry name" value="CELL SHAPE-DETERMINING PROTEIN MREB"/>
    <property type="match status" value="1"/>
</dbReference>
<dbReference type="Proteomes" id="UP000824998">
    <property type="component" value="Unassembled WGS sequence"/>
</dbReference>
<protein>
    <submittedName>
        <fullName evidence="1">Uncharacterized protein</fullName>
    </submittedName>
</protein>
<sequence length="692" mass="77428">MSDDGPRPDLVIAIDFGMTCTGVAFCNVSTGEETVRWLQKWPGRANAVENKVPTVLVYPKNSTEPSSWGFLCEKPTEQVSEYKDCKEWFKTFLDENKLQAAQRNPSTQGVCPGSIQEVEQLYCDFFKLLYQTIQQKLQGEIASRWEDANIEFIFSVPTTWKPVPTVERFRTTIERAGFGRHASHKAGIGLTEAEAAAVHTARVFPKLFKERDILVVCDVGGGTTDLCVLRVTGTNGVGSLSLEQIDVVQGATIGSVQLDTSFEMSARKRIDMANRTMPLGFHPKELDNMAWEMAKSKEYQNAKCDYGSSDDDTEYFTVAVPKLNRAYVNENAGITDGEMKFRRDEIRGYFDTQIIKLFELIDKQISRLQQKFPTEQVAHLVLSGGLGNSAYVQSRLKERYSSGHCAFPNARSLQVRIAPEPQLVVCKGIVADRIQKLKSGKSVLGWRCSRASYGTSCKVLYNPQDPRHFGQQTMKDALDGKLYVTSVVEWFIKQGEPVSIDHPIVKHFTQKCSPSTRLNPSPARAFPTAVVTSDLDKDMLPYVMNACMPLNPRISDPSLIVTYKSHFLAHIAHLPTACRKLCSLTSDFSCLPLSMFKLKNRHWWNTGEKYHRIEFVIKVALGPADIRFELWHNGQKLSNDHPIKVEWCEAEAPPEPVVQVVEGWAAASTANLGNGSANGAWGHRMGGRFEHG</sequence>
<dbReference type="InterPro" id="IPR043129">
    <property type="entry name" value="ATPase_NBD"/>
</dbReference>
<dbReference type="Gene3D" id="3.30.420.40">
    <property type="match status" value="2"/>
</dbReference>
<dbReference type="Gene3D" id="3.90.640.10">
    <property type="entry name" value="Actin, Chain A, domain 4"/>
    <property type="match status" value="1"/>
</dbReference>
<organism evidence="1 2">
    <name type="scientific">Amylocarpus encephaloides</name>
    <dbReference type="NCBI Taxonomy" id="45428"/>
    <lineage>
        <taxon>Eukaryota</taxon>
        <taxon>Fungi</taxon>
        <taxon>Dikarya</taxon>
        <taxon>Ascomycota</taxon>
        <taxon>Pezizomycotina</taxon>
        <taxon>Leotiomycetes</taxon>
        <taxon>Helotiales</taxon>
        <taxon>Helotiales incertae sedis</taxon>
        <taxon>Amylocarpus</taxon>
    </lineage>
</organism>
<dbReference type="PANTHER" id="PTHR42749">
    <property type="entry name" value="CELL SHAPE-DETERMINING PROTEIN MREB"/>
    <property type="match status" value="1"/>
</dbReference>
<evidence type="ECO:0000313" key="2">
    <source>
        <dbReference type="Proteomes" id="UP000824998"/>
    </source>
</evidence>
<dbReference type="OrthoDB" id="2394218at2759"/>
<proteinExistence type="predicted"/>
<accession>A0A9P8CAA0</accession>
<comment type="caution">
    <text evidence="1">The sequence shown here is derived from an EMBL/GenBank/DDBJ whole genome shotgun (WGS) entry which is preliminary data.</text>
</comment>
<evidence type="ECO:0000313" key="1">
    <source>
        <dbReference type="EMBL" id="KAG9239683.1"/>
    </source>
</evidence>
<dbReference type="AlphaFoldDB" id="A0A9P8CAA0"/>
<gene>
    <name evidence="1" type="ORF">BJ875DRAFT_538458</name>
</gene>
<dbReference type="EMBL" id="MU251356">
    <property type="protein sequence ID" value="KAG9239683.1"/>
    <property type="molecule type" value="Genomic_DNA"/>
</dbReference>
<dbReference type="SUPFAM" id="SSF53067">
    <property type="entry name" value="Actin-like ATPase domain"/>
    <property type="match status" value="2"/>
</dbReference>
<reference evidence="1" key="1">
    <citation type="journal article" date="2021" name="IMA Fungus">
        <title>Genomic characterization of three marine fungi, including Emericellopsis atlantica sp. nov. with signatures of a generalist lifestyle and marine biomass degradation.</title>
        <authorList>
            <person name="Hagestad O.C."/>
            <person name="Hou L."/>
            <person name="Andersen J.H."/>
            <person name="Hansen E.H."/>
            <person name="Altermark B."/>
            <person name="Li C."/>
            <person name="Kuhnert E."/>
            <person name="Cox R.J."/>
            <person name="Crous P.W."/>
            <person name="Spatafora J.W."/>
            <person name="Lail K."/>
            <person name="Amirebrahimi M."/>
            <person name="Lipzen A."/>
            <person name="Pangilinan J."/>
            <person name="Andreopoulos W."/>
            <person name="Hayes R.D."/>
            <person name="Ng V."/>
            <person name="Grigoriev I.V."/>
            <person name="Jackson S.A."/>
            <person name="Sutton T.D.S."/>
            <person name="Dobson A.D.W."/>
            <person name="Rama T."/>
        </authorList>
    </citation>
    <scope>NUCLEOTIDE SEQUENCE</scope>
    <source>
        <strain evidence="1">TRa018bII</strain>
    </source>
</reference>
<keyword evidence="2" id="KW-1185">Reference proteome</keyword>